<dbReference type="InterPro" id="IPR045089">
    <property type="entry name" value="PGGT1B-like"/>
</dbReference>
<evidence type="ECO:0000256" key="9">
    <source>
        <dbReference type="ARBA" id="ARBA00022833"/>
    </source>
</evidence>
<evidence type="ECO:0000256" key="4">
    <source>
        <dbReference type="ARBA" id="ARBA00022553"/>
    </source>
</evidence>
<evidence type="ECO:0000256" key="8">
    <source>
        <dbReference type="ARBA" id="ARBA00022737"/>
    </source>
</evidence>
<proteinExistence type="inferred from homology"/>
<name>A0A1I8PSY4_STOCA</name>
<evidence type="ECO:0000256" key="3">
    <source>
        <dbReference type="ARBA" id="ARBA00012656"/>
    </source>
</evidence>
<organism evidence="15 16">
    <name type="scientific">Stomoxys calcitrans</name>
    <name type="common">Stable fly</name>
    <name type="synonym">Conops calcitrans</name>
    <dbReference type="NCBI Taxonomy" id="35570"/>
    <lineage>
        <taxon>Eukaryota</taxon>
        <taxon>Metazoa</taxon>
        <taxon>Ecdysozoa</taxon>
        <taxon>Arthropoda</taxon>
        <taxon>Hexapoda</taxon>
        <taxon>Insecta</taxon>
        <taxon>Pterygota</taxon>
        <taxon>Neoptera</taxon>
        <taxon>Endopterygota</taxon>
        <taxon>Diptera</taxon>
        <taxon>Brachycera</taxon>
        <taxon>Muscomorpha</taxon>
        <taxon>Muscoidea</taxon>
        <taxon>Muscidae</taxon>
        <taxon>Stomoxys</taxon>
    </lineage>
</organism>
<dbReference type="InterPro" id="IPR001330">
    <property type="entry name" value="Prenyltrans"/>
</dbReference>
<dbReference type="VEuPathDB" id="VectorBase:SCAU010849"/>
<dbReference type="KEGG" id="scac:106085944"/>
<evidence type="ECO:0000313" key="16">
    <source>
        <dbReference type="Proteomes" id="UP000095300"/>
    </source>
</evidence>
<evidence type="ECO:0000256" key="10">
    <source>
        <dbReference type="ARBA" id="ARBA00047658"/>
    </source>
</evidence>
<comment type="catalytic activity">
    <reaction evidence="10 13">
        <text>geranylgeranyl diphosphate + L-cysteinyl-[protein] = S-geranylgeranyl-L-cysteinyl-[protein] + diphosphate</text>
        <dbReference type="Rhea" id="RHEA:21240"/>
        <dbReference type="Rhea" id="RHEA-COMP:10131"/>
        <dbReference type="Rhea" id="RHEA-COMP:11537"/>
        <dbReference type="ChEBI" id="CHEBI:29950"/>
        <dbReference type="ChEBI" id="CHEBI:33019"/>
        <dbReference type="ChEBI" id="CHEBI:57533"/>
        <dbReference type="ChEBI" id="CHEBI:86021"/>
        <dbReference type="EC" id="2.5.1.60"/>
    </reaction>
</comment>
<evidence type="ECO:0000256" key="2">
    <source>
        <dbReference type="ARBA" id="ARBA00010497"/>
    </source>
</evidence>
<comment type="function">
    <text evidence="13">Catalyzes the transfer of a geranylgeranyl moiety from geranylgeranyl diphosphate to both cysteines of proteins with the C-terminal sequence -XXCC, -XCXC and -CCXX.</text>
</comment>
<comment type="function">
    <text evidence="1">Catalyzes the transfer of a geranylgeranyl moiety from geranylgeranyl diphosphate to both cysteines of Rab proteins with the C-terminal sequence -XXCC, -XCXC and -CCXX, such as RAB1A, RAB3A, RAB5A and RAB7A.</text>
</comment>
<dbReference type="PANTHER" id="PTHR11774">
    <property type="entry name" value="GERANYLGERANYL TRANSFERASE TYPE BETA SUBUNIT"/>
    <property type="match status" value="1"/>
</dbReference>
<protein>
    <recommendedName>
        <fullName evidence="12 13">Geranylgeranyl transferase type-2 subunit beta</fullName>
        <ecNumber evidence="3 13">2.5.1.60</ecNumber>
    </recommendedName>
</protein>
<accession>A0A1I8PSY4</accession>
<comment type="similarity">
    <text evidence="2 13">Belongs to the protein prenyltransferase subunit beta family.</text>
</comment>
<reference evidence="15" key="1">
    <citation type="submission" date="2020-05" db="UniProtKB">
        <authorList>
            <consortium name="EnsemblMetazoa"/>
        </authorList>
    </citation>
    <scope>IDENTIFICATION</scope>
    <source>
        <strain evidence="15">USDA</strain>
    </source>
</reference>
<dbReference type="FunFam" id="1.50.10.20:FF:000004">
    <property type="entry name" value="Geranylgeranyl transferase type-2 subunit beta"/>
    <property type="match status" value="1"/>
</dbReference>
<feature type="domain" description="Prenyltransferase alpha-alpha toroid" evidence="14">
    <location>
        <begin position="31"/>
        <end position="329"/>
    </location>
</feature>
<keyword evidence="8" id="KW-0677">Repeat</keyword>
<evidence type="ECO:0000256" key="11">
    <source>
        <dbReference type="ARBA" id="ARBA00062019"/>
    </source>
</evidence>
<evidence type="ECO:0000313" key="15">
    <source>
        <dbReference type="EnsemblMetazoa" id="SCAU010849-PA"/>
    </source>
</evidence>
<comment type="cofactor">
    <cofactor evidence="13">
        <name>Zn(2+)</name>
        <dbReference type="ChEBI" id="CHEBI:29105"/>
    </cofactor>
    <text evidence="13">Binds 1 zinc ion per subunit.</text>
</comment>
<dbReference type="SUPFAM" id="SSF48239">
    <property type="entry name" value="Terpenoid cyclases/Protein prenyltransferases"/>
    <property type="match status" value="1"/>
</dbReference>
<dbReference type="Pfam" id="PF00432">
    <property type="entry name" value="Prenyltrans"/>
    <property type="match status" value="1"/>
</dbReference>
<sequence length="347" mass="39097">MDFTSFAKATNLDSSSNADAASRTPEELHFWKHVEYIENHGKDQDDYEYCMTEFLRMSGIYWGVTALDIMNQLDRLDRNSIIEFIKRCQCPTTGGFAPCEGHDPHILYTLSAVQILCIYDSLQEIDCEAVVKYVISLQQLDGSFFGDRWGEVDTRFSFCAVAILTLLKRDLATTIDVEKAVQFVMSCCNETDGGFGSKPGAESHSGLIYCCVGFLSLTHRLHLLDVDKLGWWLCERQLPSGGLNGRPEKLPDVCYSWWVLASLTIMGRLHWISADKLKQFILSCQDNETGGFADRTGNLPDIFHTLFGIGALSLLGFEGLKTINPTLCMPQYVMDRLQIKPQILERP</sequence>
<comment type="subunit">
    <text evidence="11">Heterotrimer composed of RABGGTA, RABGGTB and CHM; within this trimer, RABGGTA and RABGGTB form the catalytic component B, while CHM (component A) mediates peptide substrate binding. The Rab GGTase dimer (RGGT) interacts with CHM (component A) prior to Rab protein binding; the association is stabilized by geranylgeranyl pyrophosphate (GGpp). The CHM:RGGT:Rab complex is destabilized by GGpp. Interaction of RABGGTB with prenylated PTP4A2 precludes its association with RABGGTA and inhibits enzyme activity. Interacts with CHODL. Interacts with non-phosphorylated form of RAB8A; phosphorylation of RAB8A at 'Thr-72' disrupts this interaction.</text>
</comment>
<evidence type="ECO:0000256" key="12">
    <source>
        <dbReference type="ARBA" id="ARBA00069127"/>
    </source>
</evidence>
<dbReference type="InterPro" id="IPR008930">
    <property type="entry name" value="Terpenoid_cyclase/PrenylTrfase"/>
</dbReference>
<evidence type="ECO:0000259" key="14">
    <source>
        <dbReference type="Pfam" id="PF00432"/>
    </source>
</evidence>
<keyword evidence="7 13" id="KW-0479">Metal-binding</keyword>
<evidence type="ECO:0000256" key="6">
    <source>
        <dbReference type="ARBA" id="ARBA00022679"/>
    </source>
</evidence>
<keyword evidence="9 13" id="KW-0862">Zinc</keyword>
<keyword evidence="6 13" id="KW-0808">Transferase</keyword>
<dbReference type="GO" id="GO:0046872">
    <property type="term" value="F:metal ion binding"/>
    <property type="evidence" value="ECO:0007669"/>
    <property type="project" value="UniProtKB-KW"/>
</dbReference>
<dbReference type="InterPro" id="IPR026873">
    <property type="entry name" value="Ptb1"/>
</dbReference>
<dbReference type="STRING" id="35570.A0A1I8PSY4"/>
<dbReference type="Gene3D" id="1.50.10.20">
    <property type="match status" value="1"/>
</dbReference>
<evidence type="ECO:0000256" key="1">
    <source>
        <dbReference type="ARBA" id="ARBA00002902"/>
    </source>
</evidence>
<dbReference type="PANTHER" id="PTHR11774:SF11">
    <property type="entry name" value="GERANYLGERANYL TRANSFERASE TYPE-2 SUBUNIT BETA"/>
    <property type="match status" value="1"/>
</dbReference>
<dbReference type="GO" id="GO:0004663">
    <property type="term" value="F:Rab geranylgeranyltransferase activity"/>
    <property type="evidence" value="ECO:0007669"/>
    <property type="project" value="UniProtKB-UniRule"/>
</dbReference>
<dbReference type="AlphaFoldDB" id="A0A1I8PSY4"/>
<evidence type="ECO:0000256" key="5">
    <source>
        <dbReference type="ARBA" id="ARBA00022602"/>
    </source>
</evidence>
<dbReference type="EnsemblMetazoa" id="SCAU010849-RA">
    <property type="protein sequence ID" value="SCAU010849-PA"/>
    <property type="gene ID" value="SCAU010849"/>
</dbReference>
<keyword evidence="16" id="KW-1185">Reference proteome</keyword>
<dbReference type="OrthoDB" id="5428259at2759"/>
<keyword evidence="5 13" id="KW-0637">Prenyltransferase</keyword>
<dbReference type="GO" id="GO:0005968">
    <property type="term" value="C:Rab-protein geranylgeranyltransferase complex"/>
    <property type="evidence" value="ECO:0007669"/>
    <property type="project" value="UniProtKB-UniRule"/>
</dbReference>
<evidence type="ECO:0000256" key="7">
    <source>
        <dbReference type="ARBA" id="ARBA00022723"/>
    </source>
</evidence>
<dbReference type="Proteomes" id="UP000095300">
    <property type="component" value="Unassembled WGS sequence"/>
</dbReference>
<keyword evidence="4" id="KW-0597">Phosphoprotein</keyword>
<gene>
    <name evidence="15" type="primary">106085944</name>
</gene>
<dbReference type="EC" id="2.5.1.60" evidence="3 13"/>
<evidence type="ECO:0000256" key="13">
    <source>
        <dbReference type="RuleBase" id="RU365076"/>
    </source>
</evidence>
<dbReference type="CDD" id="cd02894">
    <property type="entry name" value="GGTase-II"/>
    <property type="match status" value="1"/>
</dbReference>